<accession>A0A9W7A262</accession>
<dbReference type="AlphaFoldDB" id="A0A9W7A262"/>
<comment type="similarity">
    <text evidence="1">Belongs to the Mo25 family.</text>
</comment>
<evidence type="ECO:0008006" key="5">
    <source>
        <dbReference type="Google" id="ProtNLM"/>
    </source>
</evidence>
<dbReference type="EMBL" id="BRXZ01003759">
    <property type="protein sequence ID" value="GMH61313.1"/>
    <property type="molecule type" value="Genomic_DNA"/>
</dbReference>
<dbReference type="SUPFAM" id="SSF48371">
    <property type="entry name" value="ARM repeat"/>
    <property type="match status" value="1"/>
</dbReference>
<dbReference type="InterPro" id="IPR016024">
    <property type="entry name" value="ARM-type_fold"/>
</dbReference>
<dbReference type="InterPro" id="IPR013878">
    <property type="entry name" value="Mo25"/>
</dbReference>
<feature type="non-terminal residue" evidence="3">
    <location>
        <position position="1"/>
    </location>
</feature>
<evidence type="ECO:0000313" key="3">
    <source>
        <dbReference type="EMBL" id="GMH61313.1"/>
    </source>
</evidence>
<dbReference type="PANTHER" id="PTHR10182">
    <property type="entry name" value="CALCIUM-BINDING PROTEIN 39-RELATED"/>
    <property type="match status" value="1"/>
</dbReference>
<dbReference type="InterPro" id="IPR011989">
    <property type="entry name" value="ARM-like"/>
</dbReference>
<organism evidence="3 4">
    <name type="scientific">Triparma retinervis</name>
    <dbReference type="NCBI Taxonomy" id="2557542"/>
    <lineage>
        <taxon>Eukaryota</taxon>
        <taxon>Sar</taxon>
        <taxon>Stramenopiles</taxon>
        <taxon>Ochrophyta</taxon>
        <taxon>Bolidophyceae</taxon>
        <taxon>Parmales</taxon>
        <taxon>Triparmaceae</taxon>
        <taxon>Triparma</taxon>
    </lineage>
</organism>
<evidence type="ECO:0000256" key="2">
    <source>
        <dbReference type="SAM" id="MobiDB-lite"/>
    </source>
</evidence>
<comment type="caution">
    <text evidence="3">The sequence shown here is derived from an EMBL/GenBank/DDBJ whole genome shotgun (WGS) entry which is preliminary data.</text>
</comment>
<reference evidence="3" key="1">
    <citation type="submission" date="2022-07" db="EMBL/GenBank/DDBJ databases">
        <title>Genome analysis of Parmales, a sister group of diatoms, reveals the evolutionary specialization of diatoms from phago-mixotrophs to photoautotrophs.</title>
        <authorList>
            <person name="Ban H."/>
            <person name="Sato S."/>
            <person name="Yoshikawa S."/>
            <person name="Kazumasa Y."/>
            <person name="Nakamura Y."/>
            <person name="Ichinomiya M."/>
            <person name="Saitoh K."/>
            <person name="Sato N."/>
            <person name="Blanc-Mathieu R."/>
            <person name="Endo H."/>
            <person name="Kuwata A."/>
            <person name="Ogata H."/>
        </authorList>
    </citation>
    <scope>NUCLEOTIDE SEQUENCE</scope>
</reference>
<protein>
    <recommendedName>
        <fullName evidence="5">Mo25-like protein</fullName>
    </recommendedName>
</protein>
<dbReference type="GO" id="GO:0043539">
    <property type="term" value="F:protein serine/threonine kinase activator activity"/>
    <property type="evidence" value="ECO:0007669"/>
    <property type="project" value="TreeGrafter"/>
</dbReference>
<dbReference type="OrthoDB" id="609103at2759"/>
<gene>
    <name evidence="3" type="ORF">TrRE_jg7950</name>
</gene>
<dbReference type="Pfam" id="PF08569">
    <property type="entry name" value="Mo25"/>
    <property type="match status" value="1"/>
</dbReference>
<evidence type="ECO:0000313" key="4">
    <source>
        <dbReference type="Proteomes" id="UP001165082"/>
    </source>
</evidence>
<dbReference type="GO" id="GO:0035556">
    <property type="term" value="P:intracellular signal transduction"/>
    <property type="evidence" value="ECO:0007669"/>
    <property type="project" value="TreeGrafter"/>
</dbReference>
<evidence type="ECO:0000256" key="1">
    <source>
        <dbReference type="ARBA" id="ARBA00011012"/>
    </source>
</evidence>
<name>A0A9W7A262_9STRA</name>
<sequence>SQHQPAPAWSAEGVTITDLEDILVNLKDGVNGTTQNDKEGGKGEGVEAVEKWFVDRQIRTQDPGWVPGTFASGKTDVVGSLLSRMDVMTFESRKCLGVVLSVVCKSLVRKHASRGSGGGGGGKEEEEGNGVVVETEEDMIIQPGHIEMLVDFSLAPDTALPAGQVLRAGLMWRRNLEGFLSSVGGSFWEGLGSSNFEIASDSFQTLRYSLVHNRKISSAHLSSHYAPFFALYAGLLRSQSYITRRLSLKLLGEVLLMRDNFRVMMRYISSRDNLITMMELLRDGKANIQYEAFHVFKVFVANPRKSEEVSKILVMNKEKLIKYLEGFHKEREGEGQFREEKELVINTLRGMERGEGGGKEGGDNTNATT</sequence>
<dbReference type="Gene3D" id="1.25.10.10">
    <property type="entry name" value="Leucine-rich Repeat Variant"/>
    <property type="match status" value="1"/>
</dbReference>
<feature type="region of interest" description="Disordered" evidence="2">
    <location>
        <begin position="111"/>
        <end position="130"/>
    </location>
</feature>
<keyword evidence="4" id="KW-1185">Reference proteome</keyword>
<dbReference type="PANTHER" id="PTHR10182:SF3">
    <property type="entry name" value="PROTEIN MO25"/>
    <property type="match status" value="1"/>
</dbReference>
<proteinExistence type="inferred from homology"/>
<dbReference type="Proteomes" id="UP001165082">
    <property type="component" value="Unassembled WGS sequence"/>
</dbReference>